<evidence type="ECO:0000256" key="1">
    <source>
        <dbReference type="SAM" id="MobiDB-lite"/>
    </source>
</evidence>
<evidence type="ECO:0008006" key="3">
    <source>
        <dbReference type="Google" id="ProtNLM"/>
    </source>
</evidence>
<protein>
    <recommendedName>
        <fullName evidence="3">Phage portal protein</fullName>
    </recommendedName>
</protein>
<gene>
    <name evidence="2" type="ORF">LCGC14_0714530</name>
</gene>
<dbReference type="EMBL" id="LAZR01001590">
    <property type="protein sequence ID" value="KKN42299.1"/>
    <property type="molecule type" value="Genomic_DNA"/>
</dbReference>
<comment type="caution">
    <text evidence="2">The sequence shown here is derived from an EMBL/GenBank/DDBJ whole genome shotgun (WGS) entry which is preliminary data.</text>
</comment>
<feature type="region of interest" description="Disordered" evidence="1">
    <location>
        <begin position="408"/>
        <end position="439"/>
    </location>
</feature>
<name>A0A0F9QIJ6_9ZZZZ</name>
<dbReference type="AlphaFoldDB" id="A0A0F9QIJ6"/>
<evidence type="ECO:0000313" key="2">
    <source>
        <dbReference type="EMBL" id="KKN42299.1"/>
    </source>
</evidence>
<organism evidence="2">
    <name type="scientific">marine sediment metagenome</name>
    <dbReference type="NCBI Taxonomy" id="412755"/>
    <lineage>
        <taxon>unclassified sequences</taxon>
        <taxon>metagenomes</taxon>
        <taxon>ecological metagenomes</taxon>
    </lineage>
</organism>
<proteinExistence type="predicted"/>
<feature type="compositionally biased region" description="Pro residues" evidence="1">
    <location>
        <begin position="417"/>
        <end position="430"/>
    </location>
</feature>
<dbReference type="InterPro" id="IPR006944">
    <property type="entry name" value="Phage/GTA_portal"/>
</dbReference>
<reference evidence="2" key="1">
    <citation type="journal article" date="2015" name="Nature">
        <title>Complex archaea that bridge the gap between prokaryotes and eukaryotes.</title>
        <authorList>
            <person name="Spang A."/>
            <person name="Saw J.H."/>
            <person name="Jorgensen S.L."/>
            <person name="Zaremba-Niedzwiedzka K."/>
            <person name="Martijn J."/>
            <person name="Lind A.E."/>
            <person name="van Eijk R."/>
            <person name="Schleper C."/>
            <person name="Guy L."/>
            <person name="Ettema T.J."/>
        </authorList>
    </citation>
    <scope>NUCLEOTIDE SEQUENCE</scope>
</reference>
<accession>A0A0F9QIJ6</accession>
<dbReference type="Pfam" id="PF04860">
    <property type="entry name" value="Phage_portal"/>
    <property type="match status" value="1"/>
</dbReference>
<sequence>MILDSILAAFGPASDFVNPQAWLTDWSGGPLSGAGVNVSPDSAMALPAYYACVRVISEDVAKLPLITYERLEGGGKDRALEHPNYKLLHDSPNPEMTAMSFREVMTSWAMGYHGGYAEIEADRQGRALALWPIHPTRVTPKRDASGVLFYEVRVADVKKLDGTSMGGTPVPFPAASMLHIHGLGSNGITGFPMSAIGREAIGIGLGQQEYRGEFFRNGAMPGAAYTPPKMVSHDDKKTMRAAWARTFGMGGDRQGLAVLDPGSTLTTFSIDPKKAQMIEAGQYTVEDIARLFRMPPHKIQHLLRATFSNIIEQSLEYVTDTLQPWLVRWEQEIARKLFARSADTRFFAEHLVDGLLRGKPSERAAANQIQLMNGVLTIDEWRAQENRNALDDDLGGKHYILSTLKAVEDEDDEPEEPVPPPFDPPQPPPGEEPDEDEDGAQDRAATFALFEDTFARIIGKEVKAMRRLATKHAGDATAFGNAVTAFYLRHKGMVAAECGKVADIETGRFGGVADRDAINSFAEWHADAASQRIRIAFTNATVGSELELWNSETVDSRARSLCCLIFRRHDNGSE</sequence>
<dbReference type="NCBIfam" id="TIGR01537">
    <property type="entry name" value="portal_HK97"/>
    <property type="match status" value="1"/>
</dbReference>
<dbReference type="InterPro" id="IPR006427">
    <property type="entry name" value="Portal_HK97"/>
</dbReference>